<name>A0A9Q3BJB4_9BASI</name>
<proteinExistence type="predicted"/>
<dbReference type="InterPro" id="IPR012337">
    <property type="entry name" value="RNaseH-like_sf"/>
</dbReference>
<accession>A0A9Q3BJB4</accession>
<dbReference type="OrthoDB" id="2273864at2759"/>
<dbReference type="Proteomes" id="UP000765509">
    <property type="component" value="Unassembled WGS sequence"/>
</dbReference>
<dbReference type="SUPFAM" id="SSF53098">
    <property type="entry name" value="Ribonuclease H-like"/>
    <property type="match status" value="1"/>
</dbReference>
<sequence>MWKEDVAEYSKTYDSCQRENKSTVKQLGNMIKIQEPSRPCKIVHMDLVSGLPPQGDESYNECLVILDRLSNIPIFLSSHKDDTSMHKAILISNRVVSWTGIFTNIISYRDPKFT</sequence>
<comment type="caution">
    <text evidence="1">The sequence shown here is derived from an EMBL/GenBank/DDBJ whole genome shotgun (WGS) entry which is preliminary data.</text>
</comment>
<dbReference type="GO" id="GO:0003676">
    <property type="term" value="F:nucleic acid binding"/>
    <property type="evidence" value="ECO:0007669"/>
    <property type="project" value="InterPro"/>
</dbReference>
<dbReference type="Gene3D" id="3.30.420.10">
    <property type="entry name" value="Ribonuclease H-like superfamily/Ribonuclease H"/>
    <property type="match status" value="1"/>
</dbReference>
<keyword evidence="2" id="KW-1185">Reference proteome</keyword>
<dbReference type="InterPro" id="IPR036397">
    <property type="entry name" value="RNaseH_sf"/>
</dbReference>
<dbReference type="EMBL" id="AVOT02001382">
    <property type="protein sequence ID" value="MBW0466739.1"/>
    <property type="molecule type" value="Genomic_DNA"/>
</dbReference>
<organism evidence="1 2">
    <name type="scientific">Austropuccinia psidii MF-1</name>
    <dbReference type="NCBI Taxonomy" id="1389203"/>
    <lineage>
        <taxon>Eukaryota</taxon>
        <taxon>Fungi</taxon>
        <taxon>Dikarya</taxon>
        <taxon>Basidiomycota</taxon>
        <taxon>Pucciniomycotina</taxon>
        <taxon>Pucciniomycetes</taxon>
        <taxon>Pucciniales</taxon>
        <taxon>Sphaerophragmiaceae</taxon>
        <taxon>Austropuccinia</taxon>
    </lineage>
</organism>
<evidence type="ECO:0000313" key="2">
    <source>
        <dbReference type="Proteomes" id="UP000765509"/>
    </source>
</evidence>
<reference evidence="1" key="1">
    <citation type="submission" date="2021-03" db="EMBL/GenBank/DDBJ databases">
        <title>Draft genome sequence of rust myrtle Austropuccinia psidii MF-1, a brazilian biotype.</title>
        <authorList>
            <person name="Quecine M.C."/>
            <person name="Pachon D.M.R."/>
            <person name="Bonatelli M.L."/>
            <person name="Correr F.H."/>
            <person name="Franceschini L.M."/>
            <person name="Leite T.F."/>
            <person name="Margarido G.R.A."/>
            <person name="Almeida C.A."/>
            <person name="Ferrarezi J.A."/>
            <person name="Labate C.A."/>
        </authorList>
    </citation>
    <scope>NUCLEOTIDE SEQUENCE</scope>
    <source>
        <strain evidence="1">MF-1</strain>
    </source>
</reference>
<protein>
    <submittedName>
        <fullName evidence="1">Uncharacterized protein</fullName>
    </submittedName>
</protein>
<dbReference type="AlphaFoldDB" id="A0A9Q3BJB4"/>
<evidence type="ECO:0000313" key="1">
    <source>
        <dbReference type="EMBL" id="MBW0466739.1"/>
    </source>
</evidence>
<gene>
    <name evidence="1" type="ORF">O181_006454</name>
</gene>